<dbReference type="AlphaFoldDB" id="A0AAX6NI12"/>
<protein>
    <recommendedName>
        <fullName evidence="3">Phage abortive infection protein</fullName>
    </recommendedName>
</protein>
<proteinExistence type="predicted"/>
<dbReference type="EMBL" id="JAPTGD010000005">
    <property type="protein sequence ID" value="MDU9695165.1"/>
    <property type="molecule type" value="Genomic_DNA"/>
</dbReference>
<gene>
    <name evidence="1" type="ORF">O0Q50_28615</name>
</gene>
<accession>A0AAX6NI12</accession>
<evidence type="ECO:0008006" key="3">
    <source>
        <dbReference type="Google" id="ProtNLM"/>
    </source>
</evidence>
<comment type="caution">
    <text evidence="1">The sequence shown here is derived from an EMBL/GenBank/DDBJ whole genome shotgun (WGS) entry which is preliminary data.</text>
</comment>
<reference evidence="1" key="2">
    <citation type="submission" date="2022-12" db="EMBL/GenBank/DDBJ databases">
        <authorList>
            <person name="Dechsakulwatana C."/>
            <person name="Rungsihiranrut A."/>
            <person name="Muangchinda C."/>
            <person name="Ningthoujam R."/>
            <person name="Klankeo P."/>
            <person name="Pinyakong O."/>
        </authorList>
    </citation>
    <scope>NUCLEOTIDE SEQUENCE</scope>
    <source>
        <strain evidence="1">TL01-2</strain>
    </source>
</reference>
<reference evidence="1" key="1">
    <citation type="journal article" date="2022" name="J Environ Chem Eng">
        <title>Biodegradation of petroleum oil using a constructed nonpathogenic and heavy metal-tolerant bacterial consortium isolated from marine sponges.</title>
        <authorList>
            <person name="Dechsakulwatana C."/>
            <person name="Rungsihiranrut A."/>
            <person name="Muangchinda C."/>
            <person name="Ningthoujam R."/>
            <person name="Klankeo P."/>
            <person name="Pinyakong O."/>
        </authorList>
    </citation>
    <scope>NUCLEOTIDE SEQUENCE</scope>
    <source>
        <strain evidence="1">TL01-2</strain>
    </source>
</reference>
<evidence type="ECO:0000313" key="2">
    <source>
        <dbReference type="Proteomes" id="UP001269400"/>
    </source>
</evidence>
<sequence length="247" mass="29904">MTQYFPLIGAFIGAVIAQVLSHVFSIVRENNTYNKKVYQEFIYPFVTDVVLFYKTETNFRKGHDVEKEIDLEKLIEDMSEKISYGNMKLMSAIYHYKSSSHFFDGRGGTQERERLKVFFWYLDYTVYILNKLPKKDKEMIEEIINVQKHYAIWYLVFEKLDVYEETVEFMQYDFYFPKWYMDNLPIDELRMVIEENREQFQETLQDFLVGFMNVINTELRTSSDSTFNKEHAFSKLHEELKSYRKFN</sequence>
<dbReference type="RefSeq" id="WP_316911622.1">
    <property type="nucleotide sequence ID" value="NZ_JAPTGD010000005.1"/>
</dbReference>
<evidence type="ECO:0000313" key="1">
    <source>
        <dbReference type="EMBL" id="MDU9695165.1"/>
    </source>
</evidence>
<dbReference type="Proteomes" id="UP001269400">
    <property type="component" value="Unassembled WGS sequence"/>
</dbReference>
<name>A0AAX6NI12_PRIAR</name>
<organism evidence="1 2">
    <name type="scientific">Priestia aryabhattai</name>
    <name type="common">Bacillus aryabhattai</name>
    <dbReference type="NCBI Taxonomy" id="412384"/>
    <lineage>
        <taxon>Bacteria</taxon>
        <taxon>Bacillati</taxon>
        <taxon>Bacillota</taxon>
        <taxon>Bacilli</taxon>
        <taxon>Bacillales</taxon>
        <taxon>Bacillaceae</taxon>
        <taxon>Priestia</taxon>
    </lineage>
</organism>